<name>A0A0K2TKQ0_LEPSM</name>
<sequence>VPSSCRISHLRATNDSEKTTPLTSRSSLSNGKYFCSAGVKALDQNTCCTHAVPLHLSREVPIPVKEASVVRDRGVSSCRKSKRARRERISLIA</sequence>
<evidence type="ECO:0000313" key="2">
    <source>
        <dbReference type="EMBL" id="CDW26385.1"/>
    </source>
</evidence>
<proteinExistence type="predicted"/>
<organism evidence="2">
    <name type="scientific">Lepeophtheirus salmonis</name>
    <name type="common">Salmon louse</name>
    <name type="synonym">Caligus salmonis</name>
    <dbReference type="NCBI Taxonomy" id="72036"/>
    <lineage>
        <taxon>Eukaryota</taxon>
        <taxon>Metazoa</taxon>
        <taxon>Ecdysozoa</taxon>
        <taxon>Arthropoda</taxon>
        <taxon>Crustacea</taxon>
        <taxon>Multicrustacea</taxon>
        <taxon>Hexanauplia</taxon>
        <taxon>Copepoda</taxon>
        <taxon>Siphonostomatoida</taxon>
        <taxon>Caligidae</taxon>
        <taxon>Lepeophtheirus</taxon>
    </lineage>
</organism>
<feature type="non-terminal residue" evidence="2">
    <location>
        <position position="1"/>
    </location>
</feature>
<dbReference type="AlphaFoldDB" id="A0A0K2TKQ0"/>
<dbReference type="EMBL" id="HACA01009024">
    <property type="protein sequence ID" value="CDW26385.1"/>
    <property type="molecule type" value="Transcribed_RNA"/>
</dbReference>
<feature type="region of interest" description="Disordered" evidence="1">
    <location>
        <begin position="1"/>
        <end position="27"/>
    </location>
</feature>
<reference evidence="2" key="1">
    <citation type="submission" date="2014-05" db="EMBL/GenBank/DDBJ databases">
        <authorList>
            <person name="Chronopoulou M."/>
        </authorList>
    </citation>
    <scope>NUCLEOTIDE SEQUENCE</scope>
    <source>
        <tissue evidence="2">Whole organism</tissue>
    </source>
</reference>
<protein>
    <submittedName>
        <fullName evidence="2">Uncharacterized protein</fullName>
    </submittedName>
</protein>
<accession>A0A0K2TKQ0</accession>
<evidence type="ECO:0000256" key="1">
    <source>
        <dbReference type="SAM" id="MobiDB-lite"/>
    </source>
</evidence>